<evidence type="ECO:0000256" key="6">
    <source>
        <dbReference type="ARBA" id="ARBA00023136"/>
    </source>
</evidence>
<dbReference type="NCBIfam" id="TIGR00836">
    <property type="entry name" value="amt"/>
    <property type="match status" value="1"/>
</dbReference>
<feature type="transmembrane region" description="Helical" evidence="8">
    <location>
        <begin position="266"/>
        <end position="284"/>
    </location>
</feature>
<dbReference type="Proteomes" id="UP001190700">
    <property type="component" value="Unassembled WGS sequence"/>
</dbReference>
<dbReference type="Gene3D" id="1.10.3430.10">
    <property type="entry name" value="Ammonium transporter AmtB like domains"/>
    <property type="match status" value="1"/>
</dbReference>
<keyword evidence="5 8" id="KW-1133">Transmembrane helix</keyword>
<dbReference type="InterPro" id="IPR001905">
    <property type="entry name" value="Ammonium_transpt"/>
</dbReference>
<dbReference type="PANTHER" id="PTHR43029">
    <property type="entry name" value="AMMONIUM TRANSPORTER MEP2"/>
    <property type="match status" value="1"/>
</dbReference>
<comment type="similarity">
    <text evidence="2 8">Belongs to the ammonia transporter channel (TC 1.A.11.2) family.</text>
</comment>
<dbReference type="EMBL" id="LGRX02005617">
    <property type="protein sequence ID" value="KAK3278105.1"/>
    <property type="molecule type" value="Genomic_DNA"/>
</dbReference>
<evidence type="ECO:0000256" key="4">
    <source>
        <dbReference type="ARBA" id="ARBA00022692"/>
    </source>
</evidence>
<dbReference type="GO" id="GO:0008519">
    <property type="term" value="F:ammonium channel activity"/>
    <property type="evidence" value="ECO:0007669"/>
    <property type="project" value="InterPro"/>
</dbReference>
<reference evidence="10 11" key="1">
    <citation type="journal article" date="2015" name="Genome Biol. Evol.">
        <title>Comparative Genomics of a Bacterivorous Green Alga Reveals Evolutionary Causalities and Consequences of Phago-Mixotrophic Mode of Nutrition.</title>
        <authorList>
            <person name="Burns J.A."/>
            <person name="Paasch A."/>
            <person name="Narechania A."/>
            <person name="Kim E."/>
        </authorList>
    </citation>
    <scope>NUCLEOTIDE SEQUENCE [LARGE SCALE GENOMIC DNA]</scope>
    <source>
        <strain evidence="10 11">PLY_AMNH</strain>
    </source>
</reference>
<comment type="caution">
    <text evidence="10">The sequence shown here is derived from an EMBL/GenBank/DDBJ whole genome shotgun (WGS) entry which is preliminary data.</text>
</comment>
<evidence type="ECO:0000313" key="10">
    <source>
        <dbReference type="EMBL" id="KAK3278105.1"/>
    </source>
</evidence>
<feature type="transmembrane region" description="Helical" evidence="8">
    <location>
        <begin position="328"/>
        <end position="347"/>
    </location>
</feature>
<comment type="subcellular location">
    <subcellularLocation>
        <location evidence="8">Cell membrane</location>
        <topology evidence="8">Multi-pass membrane protein</topology>
    </subcellularLocation>
    <subcellularLocation>
        <location evidence="1">Membrane</location>
        <topology evidence="1">Multi-pass membrane protein</topology>
    </subcellularLocation>
</comment>
<evidence type="ECO:0000256" key="5">
    <source>
        <dbReference type="ARBA" id="ARBA00022989"/>
    </source>
</evidence>
<keyword evidence="6 8" id="KW-0472">Membrane</keyword>
<feature type="transmembrane region" description="Helical" evidence="8">
    <location>
        <begin position="296"/>
        <end position="316"/>
    </location>
</feature>
<feature type="transmembrane region" description="Helical" evidence="8">
    <location>
        <begin position="114"/>
        <end position="137"/>
    </location>
</feature>
<keyword evidence="4 8" id="KW-0812">Transmembrane</keyword>
<evidence type="ECO:0000256" key="7">
    <source>
        <dbReference type="ARBA" id="ARBA00023177"/>
    </source>
</evidence>
<evidence type="ECO:0000256" key="8">
    <source>
        <dbReference type="RuleBase" id="RU362002"/>
    </source>
</evidence>
<feature type="transmembrane region" description="Helical" evidence="8">
    <location>
        <begin position="170"/>
        <end position="191"/>
    </location>
</feature>
<feature type="transmembrane region" description="Helical" evidence="8">
    <location>
        <begin position="353"/>
        <end position="371"/>
    </location>
</feature>
<dbReference type="InterPro" id="IPR024041">
    <property type="entry name" value="NH4_transpt_AmtB-like_dom"/>
</dbReference>
<sequence length="476" mass="49502">MITQAVAPALNKSCGIGLIGVSLSSPFSRSAYAAPQPQPVSYTTTVASTHRVASPANEITTTADVATEVAAAPVFDSGDTAWMLVSSALVLFMTLPGLGLFYGGLVRQKNVLSILMICFTCACIMTLIWMGVGYSLAFTSGNDFIGGLDKAFLNGVTAMSPAVESIPEPLWAMFQGTFCIIAPALIIGAFAERMKFSAMLIYCILWTLTTYIPFAHMVWGGGYFEALGLLDFAGGIVVHLTAGSAALLACIMIGPRKGKIEGEPHNLPMVITGTSMLWVGWFGFNAGSAVAASGTAAMAMVATQISAAAAGTTWMLLDWISDGKPTTLGICCGAVAGLVAITPGAGFVSPMGALWTGLLAGVVCRFASTTMKKRLGYDDTLDVWGVHGMGGFLGNQTCAIFGATQFGGTEVVASVTRQFMVHLYASLFAIAWSCAATFVILKALDMTIGLRPTDEGEAAGLDETDFGEAGYLTGSV</sequence>
<dbReference type="InterPro" id="IPR018047">
    <property type="entry name" value="Ammonium_transpt_CS"/>
</dbReference>
<dbReference type="PROSITE" id="PS01219">
    <property type="entry name" value="AMMONIUM_TRANSP"/>
    <property type="match status" value="1"/>
</dbReference>
<feature type="transmembrane region" description="Helical" evidence="8">
    <location>
        <begin position="81"/>
        <end position="102"/>
    </location>
</feature>
<protein>
    <recommendedName>
        <fullName evidence="8">Ammonium transporter</fullName>
    </recommendedName>
</protein>
<dbReference type="PANTHER" id="PTHR43029:SF10">
    <property type="entry name" value="AMMONIUM TRANSPORTER MEP2"/>
    <property type="match status" value="1"/>
</dbReference>
<dbReference type="SUPFAM" id="SSF111352">
    <property type="entry name" value="Ammonium transporter"/>
    <property type="match status" value="1"/>
</dbReference>
<feature type="transmembrane region" description="Helical" evidence="8">
    <location>
        <begin position="232"/>
        <end position="254"/>
    </location>
</feature>
<feature type="transmembrane region" description="Helical" evidence="8">
    <location>
        <begin position="423"/>
        <end position="441"/>
    </location>
</feature>
<evidence type="ECO:0000313" key="11">
    <source>
        <dbReference type="Proteomes" id="UP001190700"/>
    </source>
</evidence>
<evidence type="ECO:0000259" key="9">
    <source>
        <dbReference type="Pfam" id="PF00909"/>
    </source>
</evidence>
<feature type="transmembrane region" description="Helical" evidence="8">
    <location>
        <begin position="383"/>
        <end position="403"/>
    </location>
</feature>
<dbReference type="AlphaFoldDB" id="A0AAE0LAW8"/>
<dbReference type="GO" id="GO:0005886">
    <property type="term" value="C:plasma membrane"/>
    <property type="evidence" value="ECO:0007669"/>
    <property type="project" value="UniProtKB-SubCell"/>
</dbReference>
<organism evidence="10 11">
    <name type="scientific">Cymbomonas tetramitiformis</name>
    <dbReference type="NCBI Taxonomy" id="36881"/>
    <lineage>
        <taxon>Eukaryota</taxon>
        <taxon>Viridiplantae</taxon>
        <taxon>Chlorophyta</taxon>
        <taxon>Pyramimonadophyceae</taxon>
        <taxon>Pyramimonadales</taxon>
        <taxon>Pyramimonadaceae</taxon>
        <taxon>Cymbomonas</taxon>
    </lineage>
</organism>
<dbReference type="Pfam" id="PF00909">
    <property type="entry name" value="Ammonium_transp"/>
    <property type="match status" value="1"/>
</dbReference>
<keyword evidence="7 8" id="KW-0924">Ammonia transport</keyword>
<proteinExistence type="inferred from homology"/>
<name>A0AAE0LAW8_9CHLO</name>
<evidence type="ECO:0000256" key="1">
    <source>
        <dbReference type="ARBA" id="ARBA00004141"/>
    </source>
</evidence>
<keyword evidence="3 8" id="KW-0813">Transport</keyword>
<feature type="domain" description="Ammonium transporter AmtB-like" evidence="9">
    <location>
        <begin position="81"/>
        <end position="471"/>
    </location>
</feature>
<keyword evidence="11" id="KW-1185">Reference proteome</keyword>
<dbReference type="InterPro" id="IPR029020">
    <property type="entry name" value="Ammonium/urea_transptr"/>
</dbReference>
<accession>A0AAE0LAW8</accession>
<evidence type="ECO:0000256" key="3">
    <source>
        <dbReference type="ARBA" id="ARBA00022448"/>
    </source>
</evidence>
<gene>
    <name evidence="10" type="ORF">CYMTET_13933</name>
</gene>
<evidence type="ECO:0000256" key="2">
    <source>
        <dbReference type="ARBA" id="ARBA00005887"/>
    </source>
</evidence>
<feature type="transmembrane region" description="Helical" evidence="8">
    <location>
        <begin position="198"/>
        <end position="220"/>
    </location>
</feature>